<proteinExistence type="predicted"/>
<organism evidence="2 3">
    <name type="scientific">Pseudahrensia aquimaris</name>
    <dbReference type="NCBI Taxonomy" id="744461"/>
    <lineage>
        <taxon>Bacteria</taxon>
        <taxon>Pseudomonadati</taxon>
        <taxon>Pseudomonadota</taxon>
        <taxon>Alphaproteobacteria</taxon>
        <taxon>Hyphomicrobiales</taxon>
        <taxon>Ahrensiaceae</taxon>
        <taxon>Pseudahrensia</taxon>
    </lineage>
</organism>
<evidence type="ECO:0000256" key="1">
    <source>
        <dbReference type="SAM" id="Phobius"/>
    </source>
</evidence>
<dbReference type="EMBL" id="JBHTJV010000002">
    <property type="protein sequence ID" value="MFD0914993.1"/>
    <property type="molecule type" value="Genomic_DNA"/>
</dbReference>
<dbReference type="Pfam" id="PF13160">
    <property type="entry name" value="DUF3995"/>
    <property type="match status" value="1"/>
</dbReference>
<feature type="transmembrane region" description="Helical" evidence="1">
    <location>
        <begin position="124"/>
        <end position="146"/>
    </location>
</feature>
<comment type="caution">
    <text evidence="2">The sequence shown here is derived from an EMBL/GenBank/DDBJ whole genome shotgun (WGS) entry which is preliminary data.</text>
</comment>
<dbReference type="RefSeq" id="WP_377210844.1">
    <property type="nucleotide sequence ID" value="NZ_JBHTJV010000002.1"/>
</dbReference>
<accession>A0ABW3FAW6</accession>
<reference evidence="3" key="1">
    <citation type="journal article" date="2019" name="Int. J. Syst. Evol. Microbiol.">
        <title>The Global Catalogue of Microorganisms (GCM) 10K type strain sequencing project: providing services to taxonomists for standard genome sequencing and annotation.</title>
        <authorList>
            <consortium name="The Broad Institute Genomics Platform"/>
            <consortium name="The Broad Institute Genome Sequencing Center for Infectious Disease"/>
            <person name="Wu L."/>
            <person name="Ma J."/>
        </authorList>
    </citation>
    <scope>NUCLEOTIDE SEQUENCE [LARGE SCALE GENOMIC DNA]</scope>
    <source>
        <strain evidence="3">CCUG 60023</strain>
    </source>
</reference>
<dbReference type="Proteomes" id="UP001597101">
    <property type="component" value="Unassembled WGS sequence"/>
</dbReference>
<keyword evidence="3" id="KW-1185">Reference proteome</keyword>
<keyword evidence="1" id="KW-1133">Transmembrane helix</keyword>
<keyword evidence="1" id="KW-0472">Membrane</keyword>
<gene>
    <name evidence="2" type="ORF">ACFQ14_01075</name>
</gene>
<evidence type="ECO:0000313" key="3">
    <source>
        <dbReference type="Proteomes" id="UP001597101"/>
    </source>
</evidence>
<evidence type="ECO:0000313" key="2">
    <source>
        <dbReference type="EMBL" id="MFD0914993.1"/>
    </source>
</evidence>
<sequence>MDFLAIVIAVVLFVVSVIHFAWAFGSNWPADNEQELARMVVGTPSITKMPPRALTGFIAFGILAAALVPLMWRGLVPYPQSLPQTLLWLAMWTLAIVFIARGIAAYLPIMADLEEPFASRNRRYFSPLILLIGAGYLALVLAPVWVA</sequence>
<keyword evidence="1" id="KW-0812">Transmembrane</keyword>
<name>A0ABW3FAW6_9HYPH</name>
<feature type="transmembrane region" description="Helical" evidence="1">
    <location>
        <begin position="85"/>
        <end position="104"/>
    </location>
</feature>
<dbReference type="InterPro" id="IPR025058">
    <property type="entry name" value="DUF3995"/>
</dbReference>
<protein>
    <submittedName>
        <fullName evidence="2">DUF3995 domain-containing protein</fullName>
    </submittedName>
</protein>
<feature type="transmembrane region" description="Helical" evidence="1">
    <location>
        <begin position="53"/>
        <end position="73"/>
    </location>
</feature>